<proteinExistence type="predicted"/>
<gene>
    <name evidence="1" type="ORF">D1B32_22310</name>
</gene>
<evidence type="ECO:0000313" key="2">
    <source>
        <dbReference type="Proteomes" id="UP000285456"/>
    </source>
</evidence>
<sequence length="190" mass="21330">MLLNIKKSLTVSFITAALGISLVTGGTFAYFKDTEETANTFAAGLLDLGINKESIIKIENIVPGDTINGNFELTNDGTVDMKEVILNSSYEVIDKGEKNNGDDLGDHILVEYLYHVNGKENVVFKETLADLTDNPKTILEDFTVKSNPKKFTVRFSFVENDKNQNHFQQDSLKLKWEFEAIQRDGKPNFQ</sequence>
<dbReference type="Proteomes" id="UP000285456">
    <property type="component" value="Unassembled WGS sequence"/>
</dbReference>
<dbReference type="OrthoDB" id="2660939at2"/>
<dbReference type="AlphaFoldDB" id="A0A417YA10"/>
<accession>A0A417YA10</accession>
<dbReference type="EMBL" id="QWEH01000027">
    <property type="protein sequence ID" value="RHW29401.1"/>
    <property type="molecule type" value="Genomic_DNA"/>
</dbReference>
<organism evidence="1 2">
    <name type="scientific">Oceanobacillus profundus</name>
    <dbReference type="NCBI Taxonomy" id="372463"/>
    <lineage>
        <taxon>Bacteria</taxon>
        <taxon>Bacillati</taxon>
        <taxon>Bacillota</taxon>
        <taxon>Bacilli</taxon>
        <taxon>Bacillales</taxon>
        <taxon>Bacillaceae</taxon>
        <taxon>Oceanobacillus</taxon>
    </lineage>
</organism>
<keyword evidence="1" id="KW-0132">Cell division</keyword>
<dbReference type="GO" id="GO:0051301">
    <property type="term" value="P:cell division"/>
    <property type="evidence" value="ECO:0007669"/>
    <property type="project" value="UniProtKB-KW"/>
</dbReference>
<evidence type="ECO:0000313" key="1">
    <source>
        <dbReference type="EMBL" id="RHW29401.1"/>
    </source>
</evidence>
<keyword evidence="1" id="KW-0131">Cell cycle</keyword>
<keyword evidence="2" id="KW-1185">Reference proteome</keyword>
<dbReference type="Pfam" id="PF12389">
    <property type="entry name" value="Peptidase_M73"/>
    <property type="match status" value="1"/>
</dbReference>
<dbReference type="InterPro" id="IPR023833">
    <property type="entry name" value="Signal_pept_SipW-depend-type"/>
</dbReference>
<dbReference type="NCBIfam" id="TIGR04088">
    <property type="entry name" value="cognate_SipW"/>
    <property type="match status" value="1"/>
</dbReference>
<name>A0A417YA10_9BACI</name>
<protein>
    <submittedName>
        <fullName evidence="1">Cell division protein FtsN</fullName>
    </submittedName>
</protein>
<reference evidence="1 2" key="1">
    <citation type="journal article" date="2007" name="Int. J. Syst. Evol. Microbiol.">
        <title>Oceanobacillus profundus sp. nov., isolated from a deep-sea sediment core.</title>
        <authorList>
            <person name="Kim Y.G."/>
            <person name="Choi D.H."/>
            <person name="Hyun S."/>
            <person name="Cho B.C."/>
        </authorList>
    </citation>
    <scope>NUCLEOTIDE SEQUENCE [LARGE SCALE GENOMIC DNA]</scope>
    <source>
        <strain evidence="1 2">DSM 18246</strain>
    </source>
</reference>
<dbReference type="InterPro" id="IPR022121">
    <property type="entry name" value="Peptidase_M73_camelysin"/>
</dbReference>
<comment type="caution">
    <text evidence="1">The sequence shown here is derived from an EMBL/GenBank/DDBJ whole genome shotgun (WGS) entry which is preliminary data.</text>
</comment>